<sequence length="238" mass="24604">MYRVLESELAEARRRRDGTPEVLDVGGGSGVWAVPLASAGCAVTVVDPSPNALATLQRRAADAGVAERIRALQGDTEALEVVGPPDGADLVLGHGLLEFVDDVPASLRALTAAAAPGGAVSVLVVNRYAAVLQRALAGRVSEALRLFRDVDGRLEGSAGDTLQRRFDSDVLEHVLREAGLTVETVRGQGVLSDLVPGSVLESTAGAADALAELEIAAAARSPLREVATRLHALGRVPS</sequence>
<accession>A0A368VTH4</accession>
<evidence type="ECO:0000313" key="2">
    <source>
        <dbReference type="Proteomes" id="UP000253495"/>
    </source>
</evidence>
<dbReference type="EMBL" id="QPJC01000007">
    <property type="protein sequence ID" value="RCW43286.1"/>
    <property type="molecule type" value="Genomic_DNA"/>
</dbReference>
<dbReference type="GO" id="GO:0032259">
    <property type="term" value="P:methylation"/>
    <property type="evidence" value="ECO:0007669"/>
    <property type="project" value="UniProtKB-KW"/>
</dbReference>
<keyword evidence="2" id="KW-1185">Reference proteome</keyword>
<evidence type="ECO:0000313" key="1">
    <source>
        <dbReference type="EMBL" id="RCW43286.1"/>
    </source>
</evidence>
<gene>
    <name evidence="1" type="ORF">DFQ14_107176</name>
</gene>
<dbReference type="PANTHER" id="PTHR43861">
    <property type="entry name" value="TRANS-ACONITATE 2-METHYLTRANSFERASE-RELATED"/>
    <property type="match status" value="1"/>
</dbReference>
<keyword evidence="1" id="KW-0808">Transferase</keyword>
<keyword evidence="1" id="KW-0489">Methyltransferase</keyword>
<dbReference type="InterPro" id="IPR029063">
    <property type="entry name" value="SAM-dependent_MTases_sf"/>
</dbReference>
<protein>
    <submittedName>
        <fullName evidence="1">Methyltransferase family protein</fullName>
    </submittedName>
</protein>
<reference evidence="1 2" key="1">
    <citation type="submission" date="2018-07" db="EMBL/GenBank/DDBJ databases">
        <title>Genomic Encyclopedia of Type Strains, Phase III (KMG-III): the genomes of soil and plant-associated and newly described type strains.</title>
        <authorList>
            <person name="Whitman W."/>
        </authorList>
    </citation>
    <scope>NUCLEOTIDE SEQUENCE [LARGE SCALE GENOMIC DNA]</scope>
    <source>
        <strain evidence="1 2">CECT 8575</strain>
    </source>
</reference>
<dbReference type="SUPFAM" id="SSF53335">
    <property type="entry name" value="S-adenosyl-L-methionine-dependent methyltransferases"/>
    <property type="match status" value="1"/>
</dbReference>
<organism evidence="1 2">
    <name type="scientific">Halopolyspora algeriensis</name>
    <dbReference type="NCBI Taxonomy" id="1500506"/>
    <lineage>
        <taxon>Bacteria</taxon>
        <taxon>Bacillati</taxon>
        <taxon>Actinomycetota</taxon>
        <taxon>Actinomycetes</taxon>
        <taxon>Actinomycetes incertae sedis</taxon>
        <taxon>Halopolyspora</taxon>
    </lineage>
</organism>
<dbReference type="GO" id="GO:0008168">
    <property type="term" value="F:methyltransferase activity"/>
    <property type="evidence" value="ECO:0007669"/>
    <property type="project" value="UniProtKB-KW"/>
</dbReference>
<dbReference type="Pfam" id="PF13489">
    <property type="entry name" value="Methyltransf_23"/>
    <property type="match status" value="1"/>
</dbReference>
<dbReference type="Proteomes" id="UP000253495">
    <property type="component" value="Unassembled WGS sequence"/>
</dbReference>
<dbReference type="PANTHER" id="PTHR43861:SF1">
    <property type="entry name" value="TRANS-ACONITATE 2-METHYLTRANSFERASE"/>
    <property type="match status" value="1"/>
</dbReference>
<dbReference type="AlphaFoldDB" id="A0A368VTH4"/>
<dbReference type="Gene3D" id="3.40.50.150">
    <property type="entry name" value="Vaccinia Virus protein VP39"/>
    <property type="match status" value="1"/>
</dbReference>
<dbReference type="CDD" id="cd02440">
    <property type="entry name" value="AdoMet_MTases"/>
    <property type="match status" value="1"/>
</dbReference>
<name>A0A368VTH4_9ACTN</name>
<comment type="caution">
    <text evidence="1">The sequence shown here is derived from an EMBL/GenBank/DDBJ whole genome shotgun (WGS) entry which is preliminary data.</text>
</comment>
<proteinExistence type="predicted"/>